<gene>
    <name evidence="8" type="ORF">ARHIZOSPH14_14340</name>
</gene>
<comment type="subcellular location">
    <subcellularLocation>
        <location evidence="1">Membrane</location>
        <topology evidence="1">Multi-pass membrane protein</topology>
    </subcellularLocation>
</comment>
<reference evidence="8" key="1">
    <citation type="submission" date="2022-12" db="EMBL/GenBank/DDBJ databases">
        <title>Reference genome sequencing for broad-spectrum identification of bacterial and archaeal isolates by mass spectrometry.</title>
        <authorList>
            <person name="Sekiguchi Y."/>
            <person name="Tourlousse D.M."/>
        </authorList>
    </citation>
    <scope>NUCLEOTIDE SEQUENCE</scope>
    <source>
        <strain evidence="8">14</strain>
    </source>
</reference>
<proteinExistence type="inferred from homology"/>
<evidence type="ECO:0000256" key="1">
    <source>
        <dbReference type="ARBA" id="ARBA00004141"/>
    </source>
</evidence>
<name>A0A9W6CVD9_9MICO</name>
<evidence type="ECO:0000256" key="4">
    <source>
        <dbReference type="ARBA" id="ARBA00022989"/>
    </source>
</evidence>
<dbReference type="Pfam" id="PF01594">
    <property type="entry name" value="AI-2E_transport"/>
    <property type="match status" value="1"/>
</dbReference>
<feature type="region of interest" description="Disordered" evidence="6">
    <location>
        <begin position="380"/>
        <end position="401"/>
    </location>
</feature>
<dbReference type="Proteomes" id="UP001144396">
    <property type="component" value="Unassembled WGS sequence"/>
</dbReference>
<keyword evidence="5 7" id="KW-0472">Membrane</keyword>
<dbReference type="RefSeq" id="WP_281887195.1">
    <property type="nucleotide sequence ID" value="NZ_BSDP01000001.1"/>
</dbReference>
<feature type="compositionally biased region" description="Basic and acidic residues" evidence="6">
    <location>
        <begin position="1"/>
        <end position="15"/>
    </location>
</feature>
<sequence length="401" mass="42382">MRRGKPADRPRRADAPEAGAPPDVGGGRSVASVVIPRSLAIVLGLAAATVAAIGMSGISGILAPVLLALILTICANPVRTWLERNGVNRGVATLAVALTTFALLAAFVYALVIAFAQFSSLLPDYADQIAAIGANISSWLSSIGFGPDQVAAIEQGLDPNNLVAFFSGLLGSVFGLIGMLVVLLTMLILMPADASYAPTVLRQLEPRRPHLVSAVREYAHDVRRYMVVTTVLGLVQGVINGVALVIMGVPAAFLWALLSFLCSFIPNVGYFIAIVPPLVFGYFEGGWPIVIAIIVVYGLVNAVVQSIVQPKVVGNAVALSQTLTFFSVLFWAIILGPIGAILAVPLTLLVRMLLVDSDPGTRWWRTALGELTETKSIMKAEDAAAHEARAERRASGRGRRS</sequence>
<dbReference type="AlphaFoldDB" id="A0A9W6CVD9"/>
<keyword evidence="4 7" id="KW-1133">Transmembrane helix</keyword>
<feature type="transmembrane region" description="Helical" evidence="7">
    <location>
        <begin position="94"/>
        <end position="116"/>
    </location>
</feature>
<dbReference type="PANTHER" id="PTHR21716">
    <property type="entry name" value="TRANSMEMBRANE PROTEIN"/>
    <property type="match status" value="1"/>
</dbReference>
<feature type="transmembrane region" description="Helical" evidence="7">
    <location>
        <begin position="252"/>
        <end position="275"/>
    </location>
</feature>
<evidence type="ECO:0000256" key="7">
    <source>
        <dbReference type="SAM" id="Phobius"/>
    </source>
</evidence>
<dbReference type="InterPro" id="IPR002549">
    <property type="entry name" value="AI-2E-like"/>
</dbReference>
<feature type="transmembrane region" description="Helical" evidence="7">
    <location>
        <begin position="287"/>
        <end position="308"/>
    </location>
</feature>
<evidence type="ECO:0000313" key="8">
    <source>
        <dbReference type="EMBL" id="GLI27192.1"/>
    </source>
</evidence>
<dbReference type="GO" id="GO:0016020">
    <property type="term" value="C:membrane"/>
    <property type="evidence" value="ECO:0007669"/>
    <property type="project" value="UniProtKB-SubCell"/>
</dbReference>
<feature type="compositionally biased region" description="Basic and acidic residues" evidence="6">
    <location>
        <begin position="380"/>
        <end position="394"/>
    </location>
</feature>
<keyword evidence="9" id="KW-1185">Reference proteome</keyword>
<protein>
    <submittedName>
        <fullName evidence="8">AI-2E family transporter</fullName>
    </submittedName>
</protein>
<comment type="caution">
    <text evidence="8">The sequence shown here is derived from an EMBL/GenBank/DDBJ whole genome shotgun (WGS) entry which is preliminary data.</text>
</comment>
<feature type="transmembrane region" description="Helical" evidence="7">
    <location>
        <begin position="328"/>
        <end position="354"/>
    </location>
</feature>
<feature type="transmembrane region" description="Helical" evidence="7">
    <location>
        <begin position="164"/>
        <end position="189"/>
    </location>
</feature>
<comment type="similarity">
    <text evidence="2">Belongs to the autoinducer-2 exporter (AI-2E) (TC 2.A.86) family.</text>
</comment>
<evidence type="ECO:0000256" key="6">
    <source>
        <dbReference type="SAM" id="MobiDB-lite"/>
    </source>
</evidence>
<keyword evidence="3 7" id="KW-0812">Transmembrane</keyword>
<dbReference type="EMBL" id="BSDP01000001">
    <property type="protein sequence ID" value="GLI27192.1"/>
    <property type="molecule type" value="Genomic_DNA"/>
</dbReference>
<feature type="transmembrane region" description="Helical" evidence="7">
    <location>
        <begin position="38"/>
        <end position="55"/>
    </location>
</feature>
<organism evidence="8 9">
    <name type="scientific">Agromyces rhizosphaerae</name>
    <dbReference type="NCBI Taxonomy" id="88374"/>
    <lineage>
        <taxon>Bacteria</taxon>
        <taxon>Bacillati</taxon>
        <taxon>Actinomycetota</taxon>
        <taxon>Actinomycetes</taxon>
        <taxon>Micrococcales</taxon>
        <taxon>Microbacteriaceae</taxon>
        <taxon>Agromyces</taxon>
    </lineage>
</organism>
<accession>A0A9W6CVD9</accession>
<evidence type="ECO:0000256" key="5">
    <source>
        <dbReference type="ARBA" id="ARBA00023136"/>
    </source>
</evidence>
<evidence type="ECO:0000256" key="2">
    <source>
        <dbReference type="ARBA" id="ARBA00009773"/>
    </source>
</evidence>
<feature type="transmembrane region" description="Helical" evidence="7">
    <location>
        <begin position="61"/>
        <end position="82"/>
    </location>
</feature>
<feature type="transmembrane region" description="Helical" evidence="7">
    <location>
        <begin position="225"/>
        <end position="246"/>
    </location>
</feature>
<evidence type="ECO:0000313" key="9">
    <source>
        <dbReference type="Proteomes" id="UP001144396"/>
    </source>
</evidence>
<dbReference type="PANTHER" id="PTHR21716:SF64">
    <property type="entry name" value="AI-2 TRANSPORT PROTEIN TQSA"/>
    <property type="match status" value="1"/>
</dbReference>
<evidence type="ECO:0000256" key="3">
    <source>
        <dbReference type="ARBA" id="ARBA00022692"/>
    </source>
</evidence>
<feature type="region of interest" description="Disordered" evidence="6">
    <location>
        <begin position="1"/>
        <end position="26"/>
    </location>
</feature>
<dbReference type="GO" id="GO:0055085">
    <property type="term" value="P:transmembrane transport"/>
    <property type="evidence" value="ECO:0007669"/>
    <property type="project" value="TreeGrafter"/>
</dbReference>